<dbReference type="Proteomes" id="UP000076842">
    <property type="component" value="Unassembled WGS sequence"/>
</dbReference>
<dbReference type="InParanoid" id="A0A165HZ07"/>
<evidence type="ECO:0000256" key="1">
    <source>
        <dbReference type="SAM" id="MobiDB-lite"/>
    </source>
</evidence>
<feature type="compositionally biased region" description="Basic and acidic residues" evidence="1">
    <location>
        <begin position="21"/>
        <end position="32"/>
    </location>
</feature>
<accession>A0A165HZ07</accession>
<name>A0A165HZ07_9BASI</name>
<proteinExistence type="predicted"/>
<sequence>MRFARIAWQIVATNTTWTNPDSHRTHHGDFRRASKNKRRSDRRWRCRVSLCNLEWSRSGRRPRRCPRVANAAMGSDNGRRSRSLLGHFCRGERCRDEPLSM</sequence>
<organism evidence="2 3">
    <name type="scientific">Calocera cornea HHB12733</name>
    <dbReference type="NCBI Taxonomy" id="1353952"/>
    <lineage>
        <taxon>Eukaryota</taxon>
        <taxon>Fungi</taxon>
        <taxon>Dikarya</taxon>
        <taxon>Basidiomycota</taxon>
        <taxon>Agaricomycotina</taxon>
        <taxon>Dacrymycetes</taxon>
        <taxon>Dacrymycetales</taxon>
        <taxon>Dacrymycetaceae</taxon>
        <taxon>Calocera</taxon>
    </lineage>
</organism>
<reference evidence="2 3" key="1">
    <citation type="journal article" date="2016" name="Mol. Biol. Evol.">
        <title>Comparative Genomics of Early-Diverging Mushroom-Forming Fungi Provides Insights into the Origins of Lignocellulose Decay Capabilities.</title>
        <authorList>
            <person name="Nagy L.G."/>
            <person name="Riley R."/>
            <person name="Tritt A."/>
            <person name="Adam C."/>
            <person name="Daum C."/>
            <person name="Floudas D."/>
            <person name="Sun H."/>
            <person name="Yadav J.S."/>
            <person name="Pangilinan J."/>
            <person name="Larsson K.H."/>
            <person name="Matsuura K."/>
            <person name="Barry K."/>
            <person name="Labutti K."/>
            <person name="Kuo R."/>
            <person name="Ohm R.A."/>
            <person name="Bhattacharya S.S."/>
            <person name="Shirouzu T."/>
            <person name="Yoshinaga Y."/>
            <person name="Martin F.M."/>
            <person name="Grigoriev I.V."/>
            <person name="Hibbett D.S."/>
        </authorList>
    </citation>
    <scope>NUCLEOTIDE SEQUENCE [LARGE SCALE GENOMIC DNA]</scope>
    <source>
        <strain evidence="2 3">HHB12733</strain>
    </source>
</reference>
<evidence type="ECO:0000313" key="2">
    <source>
        <dbReference type="EMBL" id="KZT59930.1"/>
    </source>
</evidence>
<keyword evidence="3" id="KW-1185">Reference proteome</keyword>
<evidence type="ECO:0000313" key="3">
    <source>
        <dbReference type="Proteomes" id="UP000076842"/>
    </source>
</evidence>
<feature type="region of interest" description="Disordered" evidence="1">
    <location>
        <begin position="17"/>
        <end position="39"/>
    </location>
</feature>
<dbReference type="AlphaFoldDB" id="A0A165HZ07"/>
<gene>
    <name evidence="2" type="ORF">CALCODRAFT_155668</name>
</gene>
<protein>
    <submittedName>
        <fullName evidence="2">Uncharacterized protein</fullName>
    </submittedName>
</protein>
<dbReference type="EMBL" id="KV423935">
    <property type="protein sequence ID" value="KZT59930.1"/>
    <property type="molecule type" value="Genomic_DNA"/>
</dbReference>